<feature type="compositionally biased region" description="Basic residues" evidence="1">
    <location>
        <begin position="42"/>
        <end position="53"/>
    </location>
</feature>
<feature type="compositionally biased region" description="Gly residues" evidence="1">
    <location>
        <begin position="98"/>
        <end position="114"/>
    </location>
</feature>
<protein>
    <submittedName>
        <fullName evidence="2">Response regulator</fullName>
    </submittedName>
</protein>
<organism evidence="2 3">
    <name type="scientific">Terriglobus aquaticus</name>
    <dbReference type="NCBI Taxonomy" id="940139"/>
    <lineage>
        <taxon>Bacteria</taxon>
        <taxon>Pseudomonadati</taxon>
        <taxon>Acidobacteriota</taxon>
        <taxon>Terriglobia</taxon>
        <taxon>Terriglobales</taxon>
        <taxon>Acidobacteriaceae</taxon>
        <taxon>Terriglobus</taxon>
    </lineage>
</organism>
<gene>
    <name evidence="2" type="ORF">ACK2TP_02065</name>
</gene>
<evidence type="ECO:0000256" key="1">
    <source>
        <dbReference type="SAM" id="MobiDB-lite"/>
    </source>
</evidence>
<comment type="caution">
    <text evidence="2">The sequence shown here is derived from an EMBL/GenBank/DDBJ whole genome shotgun (WGS) entry which is preliminary data.</text>
</comment>
<keyword evidence="3" id="KW-1185">Reference proteome</keyword>
<sequence>MSEEQNVSEAPTAVAPPPSAATQFEEGDGSTSGSNSGTGVSKSRRRRRKRKNRTAQGAGANAGQPGEAQAGSIEASSEGAAEGSTPVAAAPQQQRQQGGNGSGNGGQQQGQGEGGGRRKKKKKFRRAGEGGGNGQPRPEPGNSLQGSHSGQNGMRRNRKQQQGRGPRSFVGPMDHSYREVNGNYADAPASTINVNGNNGGHRRQGHGRAFNEDRLPPELMHHYKPIAIPEDAPTHIYFFIEDLFFTAKIQEVAKQQGVKVAFMKPDKDVVAHLAELHDHEHPSLIVFDLNNAAAKPLTLIPKLKAKLKKGTSILGFLSHLQGDLKQKAVEAGCHTVMPRSAFSQNLPNLLRRYGVDDADEPNFNM</sequence>
<proteinExistence type="predicted"/>
<accession>A0ABW9KFS6</accession>
<feature type="region of interest" description="Disordered" evidence="1">
    <location>
        <begin position="1"/>
        <end position="174"/>
    </location>
</feature>
<feature type="compositionally biased region" description="Polar residues" evidence="1">
    <location>
        <begin position="142"/>
        <end position="154"/>
    </location>
</feature>
<dbReference type="Proteomes" id="UP001634747">
    <property type="component" value="Unassembled WGS sequence"/>
</dbReference>
<feature type="compositionally biased region" description="Low complexity" evidence="1">
    <location>
        <begin position="29"/>
        <end position="41"/>
    </location>
</feature>
<evidence type="ECO:0000313" key="3">
    <source>
        <dbReference type="Proteomes" id="UP001634747"/>
    </source>
</evidence>
<name>A0ABW9KFS6_9BACT</name>
<dbReference type="EMBL" id="JBJYXY010000001">
    <property type="protein sequence ID" value="MFN2974540.1"/>
    <property type="molecule type" value="Genomic_DNA"/>
</dbReference>
<evidence type="ECO:0000313" key="2">
    <source>
        <dbReference type="EMBL" id="MFN2974540.1"/>
    </source>
</evidence>
<feature type="compositionally biased region" description="Low complexity" evidence="1">
    <location>
        <begin position="55"/>
        <end position="84"/>
    </location>
</feature>
<dbReference type="RefSeq" id="WP_263413896.1">
    <property type="nucleotide sequence ID" value="NZ_BAABBH010000001.1"/>
</dbReference>
<reference evidence="2 3" key="1">
    <citation type="submission" date="2024-12" db="EMBL/GenBank/DDBJ databases">
        <authorList>
            <person name="Lee Y."/>
        </authorList>
    </citation>
    <scope>NUCLEOTIDE SEQUENCE [LARGE SCALE GENOMIC DNA]</scope>
    <source>
        <strain evidence="2 3">03SUJ4</strain>
    </source>
</reference>